<sequence length="84" mass="9690">METGITNMGRASTVKIKHKIKEQALPKMQWRQFKKNNFKGELKKGGGQNWDSGKGKKRGHFQLQSFARIHLTKNLYTTIADFLI</sequence>
<name>A0AC35GJD4_9BILA</name>
<reference evidence="2" key="1">
    <citation type="submission" date="2022-11" db="UniProtKB">
        <authorList>
            <consortium name="WormBaseParasite"/>
        </authorList>
    </citation>
    <scope>IDENTIFICATION</scope>
</reference>
<evidence type="ECO:0000313" key="2">
    <source>
        <dbReference type="WBParaSite" id="PS1159_v2.g592.t1"/>
    </source>
</evidence>
<dbReference type="WBParaSite" id="PS1159_v2.g592.t1">
    <property type="protein sequence ID" value="PS1159_v2.g592.t1"/>
    <property type="gene ID" value="PS1159_v2.g592"/>
</dbReference>
<dbReference type="Proteomes" id="UP000887580">
    <property type="component" value="Unplaced"/>
</dbReference>
<accession>A0AC35GJD4</accession>
<proteinExistence type="predicted"/>
<evidence type="ECO:0000313" key="1">
    <source>
        <dbReference type="Proteomes" id="UP000887580"/>
    </source>
</evidence>
<organism evidence="1 2">
    <name type="scientific">Panagrolaimus sp. PS1159</name>
    <dbReference type="NCBI Taxonomy" id="55785"/>
    <lineage>
        <taxon>Eukaryota</taxon>
        <taxon>Metazoa</taxon>
        <taxon>Ecdysozoa</taxon>
        <taxon>Nematoda</taxon>
        <taxon>Chromadorea</taxon>
        <taxon>Rhabditida</taxon>
        <taxon>Tylenchina</taxon>
        <taxon>Panagrolaimomorpha</taxon>
        <taxon>Panagrolaimoidea</taxon>
        <taxon>Panagrolaimidae</taxon>
        <taxon>Panagrolaimus</taxon>
    </lineage>
</organism>
<protein>
    <submittedName>
        <fullName evidence="2">Uncharacterized protein</fullName>
    </submittedName>
</protein>